<evidence type="ECO:0000256" key="1">
    <source>
        <dbReference type="SAM" id="SignalP"/>
    </source>
</evidence>
<reference evidence="3" key="1">
    <citation type="submission" date="2022-09" db="EMBL/GenBank/DDBJ databases">
        <title>Aureispira anguillicida sp. nov., isolated from Leptocephalus of Japanese eel Anguilla japonica.</title>
        <authorList>
            <person name="Yuasa K."/>
            <person name="Mekata T."/>
            <person name="Ikunari K."/>
        </authorList>
    </citation>
    <scope>NUCLEOTIDE SEQUENCE</scope>
    <source>
        <strain evidence="3">EL160426</strain>
    </source>
</reference>
<name>A0A915YFB0_9BACT</name>
<dbReference type="KEGG" id="aup:AsAng_0027830"/>
<keyword evidence="1" id="KW-0732">Signal</keyword>
<organism evidence="3 4">
    <name type="scientific">Aureispira anguillae</name>
    <dbReference type="NCBI Taxonomy" id="2864201"/>
    <lineage>
        <taxon>Bacteria</taxon>
        <taxon>Pseudomonadati</taxon>
        <taxon>Bacteroidota</taxon>
        <taxon>Saprospiria</taxon>
        <taxon>Saprospirales</taxon>
        <taxon>Saprospiraceae</taxon>
        <taxon>Aureispira</taxon>
    </lineage>
</organism>
<dbReference type="InterPro" id="IPR025524">
    <property type="entry name" value="DUF4412"/>
</dbReference>
<dbReference type="AlphaFoldDB" id="A0A915YFB0"/>
<evidence type="ECO:0000259" key="2">
    <source>
        <dbReference type="Pfam" id="PF14371"/>
    </source>
</evidence>
<accession>A0A915YFB0</accession>
<feature type="chain" id="PRO_5037769929" evidence="1">
    <location>
        <begin position="21"/>
        <end position="200"/>
    </location>
</feature>
<keyword evidence="4" id="KW-1185">Reference proteome</keyword>
<gene>
    <name evidence="3" type="ORF">AsAng_0027830</name>
</gene>
<dbReference type="Proteomes" id="UP001060919">
    <property type="component" value="Chromosome"/>
</dbReference>
<feature type="signal peptide" evidence="1">
    <location>
        <begin position="1"/>
        <end position="20"/>
    </location>
</feature>
<evidence type="ECO:0000313" key="4">
    <source>
        <dbReference type="Proteomes" id="UP001060919"/>
    </source>
</evidence>
<dbReference type="RefSeq" id="WP_264793187.1">
    <property type="nucleotide sequence ID" value="NZ_AP026867.1"/>
</dbReference>
<dbReference type="EMBL" id="AP026867">
    <property type="protein sequence ID" value="BDS12068.1"/>
    <property type="molecule type" value="Genomic_DNA"/>
</dbReference>
<protein>
    <submittedName>
        <fullName evidence="3">DUF4412 domain-containing protein</fullName>
    </submittedName>
</protein>
<evidence type="ECO:0000313" key="3">
    <source>
        <dbReference type="EMBL" id="BDS12068.1"/>
    </source>
</evidence>
<proteinExistence type="predicted"/>
<dbReference type="Pfam" id="PF14371">
    <property type="entry name" value="DUF4412"/>
    <property type="match status" value="1"/>
</dbReference>
<feature type="domain" description="DUF4412" evidence="2">
    <location>
        <begin position="23"/>
        <end position="200"/>
    </location>
</feature>
<sequence>MNKITLLLIVFLASSTVVWAQTFEGIIEMHQVTSNGLEYDLKWYIKGDKIAYELSSASSRGEVQMRCVPQKSTNSMLMISGNTKRVIPASDITSPIGFSMEGAKLQNKGTVKHKDFSSVQHWEISTAEIVADVEITTDVKINFSEYKEFFKSDYGLCALAELGQEGFPLSSVTKDKNGNVLTKTTLKKVTRTTLSDSYFK</sequence>